<protein>
    <submittedName>
        <fullName evidence="1">Uncharacterized protein</fullName>
    </submittedName>
</protein>
<name>A0A7S6VYG9_9GAMM</name>
<accession>A0A7S6VYG9</accession>
<evidence type="ECO:0000313" key="2">
    <source>
        <dbReference type="Proteomes" id="UP000593966"/>
    </source>
</evidence>
<proteinExistence type="predicted"/>
<organism evidence="1 2">
    <name type="scientific">Acinetobacter piscicola</name>
    <dbReference type="NCBI Taxonomy" id="2006115"/>
    <lineage>
        <taxon>Bacteria</taxon>
        <taxon>Pseudomonadati</taxon>
        <taxon>Pseudomonadota</taxon>
        <taxon>Gammaproteobacteria</taxon>
        <taxon>Moraxellales</taxon>
        <taxon>Moraxellaceae</taxon>
        <taxon>Acinetobacter</taxon>
    </lineage>
</organism>
<evidence type="ECO:0000313" key="1">
    <source>
        <dbReference type="EMBL" id="QOW47160.1"/>
    </source>
</evidence>
<dbReference type="AlphaFoldDB" id="A0A7S6VYG9"/>
<dbReference type="Proteomes" id="UP000593966">
    <property type="component" value="Chromosome"/>
</dbReference>
<dbReference type="RefSeq" id="WP_180045619.1">
    <property type="nucleotide sequence ID" value="NZ_CP048659.1"/>
</dbReference>
<reference evidence="1 2" key="1">
    <citation type="submission" date="2020-02" db="EMBL/GenBank/DDBJ databases">
        <title>Tigecycline-resistant Acinetobacter species from pigs and migratory birds.</title>
        <authorList>
            <person name="Chen C."/>
            <person name="Sun J."/>
            <person name="Liao X.-P."/>
            <person name="Liu Y.-H."/>
        </authorList>
    </citation>
    <scope>NUCLEOTIDE SEQUENCE [LARGE SCALE GENOMIC DNA]</scope>
    <source>
        <strain evidence="1 2">YH12207_T</strain>
    </source>
</reference>
<gene>
    <name evidence="1" type="ORF">G0028_15425</name>
</gene>
<keyword evidence="2" id="KW-1185">Reference proteome</keyword>
<sequence length="249" mass="28917">MTTQYVIRHNDFAYNDEWYQTHTPILGAIQAVYTDKSEAETAYKQLIVEALYHNDDLSNYDIGNGYADDATYENLEAFVLEKTGEEFDTDDEIPEMELEDAFQFAQIAGILHYQLIEIDQTQPIHILWSNTQNDYLKGEYNNTFDSLDENFADREDLDLYIFEDDFTQDVIGHDLNELSDSPELLKNLIHTLSDITYDVDTNSITEIDWYNLAFTDLKSLNALLKQSIFEVRQISLEQLNKISNGEENE</sequence>
<dbReference type="EMBL" id="CP048659">
    <property type="protein sequence ID" value="QOW47160.1"/>
    <property type="molecule type" value="Genomic_DNA"/>
</dbReference>